<gene>
    <name evidence="2" type="ORF">SAMN05443575_0916</name>
</gene>
<dbReference type="InterPro" id="IPR011059">
    <property type="entry name" value="Metal-dep_hydrolase_composite"/>
</dbReference>
<evidence type="ECO:0000259" key="1">
    <source>
        <dbReference type="Pfam" id="PF07969"/>
    </source>
</evidence>
<evidence type="ECO:0000313" key="2">
    <source>
        <dbReference type="EMBL" id="SHF79471.1"/>
    </source>
</evidence>
<dbReference type="Proteomes" id="UP000186132">
    <property type="component" value="Unassembled WGS sequence"/>
</dbReference>
<dbReference type="InterPro" id="IPR032466">
    <property type="entry name" value="Metal_Hydrolase"/>
</dbReference>
<dbReference type="STRING" id="1206085.SAMN05443575_0916"/>
<dbReference type="PANTHER" id="PTHR22642:SF2">
    <property type="entry name" value="PROTEIN LONG AFTER FAR-RED 3"/>
    <property type="match status" value="1"/>
</dbReference>
<name>A0A1M5EK71_9ACTN</name>
<feature type="domain" description="Amidohydrolase 3" evidence="1">
    <location>
        <begin position="48"/>
        <end position="539"/>
    </location>
</feature>
<dbReference type="GO" id="GO:0016810">
    <property type="term" value="F:hydrolase activity, acting on carbon-nitrogen (but not peptide) bonds"/>
    <property type="evidence" value="ECO:0007669"/>
    <property type="project" value="InterPro"/>
</dbReference>
<dbReference type="SUPFAM" id="SSF51556">
    <property type="entry name" value="Metallo-dependent hydrolases"/>
    <property type="match status" value="1"/>
</dbReference>
<evidence type="ECO:0000313" key="3">
    <source>
        <dbReference type="Proteomes" id="UP000186132"/>
    </source>
</evidence>
<dbReference type="PANTHER" id="PTHR22642">
    <property type="entry name" value="IMIDAZOLONEPROPIONASE"/>
    <property type="match status" value="1"/>
</dbReference>
<sequence>MVRLDLVLRNAVVHTVDPDRPRAHTVGVLHGRVVALDDDCAGLAARTEVDLAGRTLLPGFVDAHNHLAWTGLAAGSVDLAGAATVEAVLARIGDAAARTSTDGWVDVVGYDQRPLGRHLTRHDLDPVSAGRRVVATHTSGHANLVNTAVLDTLPAEVATTDDPGVVRDGAGRPTGLFTEGATRFVAAVRTPHALAELTDAIVTAARGCAAQGVTFVAEAGIGGGLTSRSPLEALAYQRAVEEGRFRLRAQLMVSLSRLEATSAHPADGLTHAFALGLRTGFGSDRLSLGAAKAWLDGGMMARTAALTEPYLDAGTATAARGELATDLADIRERAHAAHAAGWQLALHAIGDRAVDEAVDIVETAQRERPRPDARHRIEHCGLVRPDQLARIAAAGITAVTQPTFLHAFGDDYAGIMGPHRAPWLYRGRSYLDAGVPVAGSSDRPVADGAPLRGVQFLVDRTTHTGNRVGEDEAMTVAQAIHAYTMGSARACRVEDRVGSIAVGKYADLVVLDADPHDVEPASIAAIPIACTAVGGEVVHGGWPA</sequence>
<dbReference type="SUPFAM" id="SSF51338">
    <property type="entry name" value="Composite domain of metallo-dependent hydrolases"/>
    <property type="match status" value="1"/>
</dbReference>
<proteinExistence type="predicted"/>
<dbReference type="Pfam" id="PF07969">
    <property type="entry name" value="Amidohydro_3"/>
    <property type="match status" value="1"/>
</dbReference>
<dbReference type="Gene3D" id="3.10.310.70">
    <property type="match status" value="1"/>
</dbReference>
<protein>
    <recommendedName>
        <fullName evidence="1">Amidohydrolase 3 domain-containing protein</fullName>
    </recommendedName>
</protein>
<dbReference type="InterPro" id="IPR013108">
    <property type="entry name" value="Amidohydro_3"/>
</dbReference>
<organism evidence="2 3">
    <name type="scientific">Jatrophihabitans endophyticus</name>
    <dbReference type="NCBI Taxonomy" id="1206085"/>
    <lineage>
        <taxon>Bacteria</taxon>
        <taxon>Bacillati</taxon>
        <taxon>Actinomycetota</taxon>
        <taxon>Actinomycetes</taxon>
        <taxon>Jatrophihabitantales</taxon>
        <taxon>Jatrophihabitantaceae</taxon>
        <taxon>Jatrophihabitans</taxon>
    </lineage>
</organism>
<dbReference type="CDD" id="cd01300">
    <property type="entry name" value="YtcJ_like"/>
    <property type="match status" value="1"/>
</dbReference>
<dbReference type="Gene3D" id="3.20.20.140">
    <property type="entry name" value="Metal-dependent hydrolases"/>
    <property type="match status" value="1"/>
</dbReference>
<dbReference type="InterPro" id="IPR033932">
    <property type="entry name" value="YtcJ-like"/>
</dbReference>
<accession>A0A1M5EK71</accession>
<reference evidence="2 3" key="1">
    <citation type="submission" date="2016-11" db="EMBL/GenBank/DDBJ databases">
        <authorList>
            <person name="Jaros S."/>
            <person name="Januszkiewicz K."/>
            <person name="Wedrychowicz H."/>
        </authorList>
    </citation>
    <scope>NUCLEOTIDE SEQUENCE [LARGE SCALE GENOMIC DNA]</scope>
    <source>
        <strain evidence="2 3">DSM 45627</strain>
    </source>
</reference>
<dbReference type="EMBL" id="FQVU01000001">
    <property type="protein sequence ID" value="SHF79471.1"/>
    <property type="molecule type" value="Genomic_DNA"/>
</dbReference>
<dbReference type="Gene3D" id="2.30.40.10">
    <property type="entry name" value="Urease, subunit C, domain 1"/>
    <property type="match status" value="1"/>
</dbReference>
<dbReference type="AlphaFoldDB" id="A0A1M5EK71"/>
<keyword evidence="3" id="KW-1185">Reference proteome</keyword>